<dbReference type="Proteomes" id="UP000242414">
    <property type="component" value="Unassembled WGS sequence"/>
</dbReference>
<dbReference type="EMBL" id="KV921861">
    <property type="protein sequence ID" value="ORE10943.1"/>
    <property type="molecule type" value="Genomic_DNA"/>
</dbReference>
<evidence type="ECO:0000313" key="2">
    <source>
        <dbReference type="EMBL" id="ORE10943.1"/>
    </source>
</evidence>
<reference evidence="2" key="1">
    <citation type="journal article" date="2016" name="Proc. Natl. Acad. Sci. U.S.A.">
        <title>Lipid metabolic changes in an early divergent fungus govern the establishment of a mutualistic symbiosis with endobacteria.</title>
        <authorList>
            <person name="Lastovetsky O.A."/>
            <person name="Gaspar M.L."/>
            <person name="Mondo S.J."/>
            <person name="LaButti K.M."/>
            <person name="Sandor L."/>
            <person name="Grigoriev I.V."/>
            <person name="Henry S.A."/>
            <person name="Pawlowska T.E."/>
        </authorList>
    </citation>
    <scope>NUCLEOTIDE SEQUENCE [LARGE SCALE GENOMIC DNA]</scope>
    <source>
        <strain evidence="2">ATCC 52814</strain>
    </source>
</reference>
<feature type="compositionally biased region" description="Low complexity" evidence="1">
    <location>
        <begin position="198"/>
        <end position="211"/>
    </location>
</feature>
<gene>
    <name evidence="2" type="ORF">BCV72DRAFT_301477</name>
</gene>
<protein>
    <submittedName>
        <fullName evidence="2">Uncharacterized protein</fullName>
    </submittedName>
</protein>
<sequence>MNSSVLYRFSPKDAHHIKKLRRCNRRELSQLHEKNSQLLNNHAFVQKLSDNGAKLRETNQLIEALLIDERTITAHDMITADNTNLGHCPLTRKLEAMSLMTPRQESRKRSVDLANQQALYHSQLSRRLLKIKRAHLLGSEQVKARMLTLDESLRLQTMQLSKPDIHNKADSLNPPLLEIPLSVGQDYEFPFDEDSCNEDNNNNNSDDMILL</sequence>
<proteinExistence type="predicted"/>
<dbReference type="VEuPathDB" id="FungiDB:BCV72DRAFT_301477"/>
<dbReference type="AlphaFoldDB" id="A0A1X0RFU2"/>
<evidence type="ECO:0000256" key="1">
    <source>
        <dbReference type="SAM" id="MobiDB-lite"/>
    </source>
</evidence>
<name>A0A1X0RFU2_RHIZD</name>
<organism evidence="2">
    <name type="scientific">Rhizopus microsporus var. microsporus</name>
    <dbReference type="NCBI Taxonomy" id="86635"/>
    <lineage>
        <taxon>Eukaryota</taxon>
        <taxon>Fungi</taxon>
        <taxon>Fungi incertae sedis</taxon>
        <taxon>Mucoromycota</taxon>
        <taxon>Mucoromycotina</taxon>
        <taxon>Mucoromycetes</taxon>
        <taxon>Mucorales</taxon>
        <taxon>Mucorineae</taxon>
        <taxon>Rhizopodaceae</taxon>
        <taxon>Rhizopus</taxon>
    </lineage>
</organism>
<accession>A0A1X0RFU2</accession>
<dbReference type="OrthoDB" id="2408655at2759"/>
<feature type="region of interest" description="Disordered" evidence="1">
    <location>
        <begin position="190"/>
        <end position="211"/>
    </location>
</feature>